<keyword evidence="3" id="KW-1266">Target cell cytoplasm</keyword>
<keyword evidence="7" id="KW-1185">Reference proteome</keyword>
<dbReference type="EMBL" id="AP018933">
    <property type="protein sequence ID" value="BBG29895.1"/>
    <property type="molecule type" value="Genomic_DNA"/>
</dbReference>
<accession>A0A348HE43</accession>
<evidence type="ECO:0000256" key="2">
    <source>
        <dbReference type="ARBA" id="ARBA00022656"/>
    </source>
</evidence>
<dbReference type="Pfam" id="PF04829">
    <property type="entry name" value="PT-VENN"/>
    <property type="match status" value="1"/>
</dbReference>
<evidence type="ECO:0000256" key="3">
    <source>
        <dbReference type="ARBA" id="ARBA00022913"/>
    </source>
</evidence>
<dbReference type="GO" id="GO:0090729">
    <property type="term" value="F:toxin activity"/>
    <property type="evidence" value="ECO:0007669"/>
    <property type="project" value="UniProtKB-KW"/>
</dbReference>
<evidence type="ECO:0000256" key="4">
    <source>
        <dbReference type="ARBA" id="ARBA00023026"/>
    </source>
</evidence>
<evidence type="ECO:0000256" key="1">
    <source>
        <dbReference type="ARBA" id="ARBA00004219"/>
    </source>
</evidence>
<evidence type="ECO:0000313" key="6">
    <source>
        <dbReference type="EMBL" id="BBG29895.1"/>
    </source>
</evidence>
<protein>
    <submittedName>
        <fullName evidence="6">Large exoprotein</fullName>
    </submittedName>
</protein>
<organism evidence="6 7">
    <name type="scientific">Zymobacter palmae</name>
    <dbReference type="NCBI Taxonomy" id="33074"/>
    <lineage>
        <taxon>Bacteria</taxon>
        <taxon>Pseudomonadati</taxon>
        <taxon>Pseudomonadota</taxon>
        <taxon>Gammaproteobacteria</taxon>
        <taxon>Oceanospirillales</taxon>
        <taxon>Halomonadaceae</taxon>
        <taxon>Zymobacter group</taxon>
        <taxon>Zymobacter</taxon>
    </lineage>
</organism>
<dbReference type="InterPro" id="IPR006914">
    <property type="entry name" value="VENN_dom"/>
</dbReference>
<comment type="subcellular location">
    <subcellularLocation>
        <location evidence="1">Target cell</location>
        <location evidence="1">Target cell cytoplasm</location>
    </subcellularLocation>
</comment>
<keyword evidence="2" id="KW-0800">Toxin</keyword>
<name>A0A348HE43_9GAMM</name>
<reference evidence="6 7" key="1">
    <citation type="submission" date="2018-09" db="EMBL/GenBank/DDBJ databases">
        <title>Zymobacter palmae IAM14233 (=T109) whole genome analysis.</title>
        <authorList>
            <person name="Yanase H."/>
        </authorList>
    </citation>
    <scope>NUCLEOTIDE SEQUENCE [LARGE SCALE GENOMIC DNA]</scope>
    <source>
        <strain evidence="6 7">IAM14233</strain>
    </source>
</reference>
<evidence type="ECO:0000259" key="5">
    <source>
        <dbReference type="Pfam" id="PF04829"/>
    </source>
</evidence>
<dbReference type="AlphaFoldDB" id="A0A348HE43"/>
<dbReference type="Proteomes" id="UP000267342">
    <property type="component" value="Chromosome"/>
</dbReference>
<evidence type="ECO:0000313" key="7">
    <source>
        <dbReference type="Proteomes" id="UP000267342"/>
    </source>
</evidence>
<proteinExistence type="predicted"/>
<sequence length="398" mass="41847">MASVSGGNAKAGTAGAAAGELVAHVAAHVIADGKSTQDLTQSERERISQWGQVAGGVAGGLAGGGSNHAAEVGAGAQAGKNAVENNRLTLPQMKQVVDELADCIADYSCSMPEVTAQWTKTGLEQELEYQKGNFSAPKEYVKDIAIPAWEAATHPVDTAGSAWTYTTDALLHPIENWDKLSTFKFIIDPSELITKPIQARVENIGRYYLGNGGKEASYNAGVESGKLAIDVGSLFIGIGEVGGLRAGAAGVEKAASAAERVGLESAETAANAAKADRIAAEASIATDSSPKVTITGTEPVKSLAEKEALERIKENVKNTHNLSEKSENNIYHRQLIKNAESVPSTAKNNQSAHPRDINEKILFQFVESDLAGGNPLFGLNNDPRFPAKAGFQKMEAKH</sequence>
<dbReference type="KEGG" id="zpl:ZBT109_1134"/>
<feature type="domain" description="VENN motif-containing" evidence="5">
    <location>
        <begin position="37"/>
        <end position="88"/>
    </location>
</feature>
<gene>
    <name evidence="6" type="ORF">ZBT109_1134</name>
</gene>
<keyword evidence="4" id="KW-0843">Virulence</keyword>